<dbReference type="AlphaFoldDB" id="A0A0C9SS47"/>
<dbReference type="Proteomes" id="UP000053263">
    <property type="component" value="Unassembled WGS sequence"/>
</dbReference>
<evidence type="ECO:0000256" key="1">
    <source>
        <dbReference type="SAM" id="MobiDB-lite"/>
    </source>
</evidence>
<evidence type="ECO:0000313" key="3">
    <source>
        <dbReference type="Proteomes" id="UP000053263"/>
    </source>
</evidence>
<dbReference type="EMBL" id="KN832568">
    <property type="protein sequence ID" value="KII85282.1"/>
    <property type="molecule type" value="Genomic_DNA"/>
</dbReference>
<proteinExistence type="predicted"/>
<keyword evidence="3" id="KW-1185">Reference proteome</keyword>
<protein>
    <submittedName>
        <fullName evidence="2">Uncharacterized protein</fullName>
    </submittedName>
</protein>
<sequence length="209" mass="22959">MILFLTTSRSSSRVSARISLTPMLRVPLIAKSRSSNKPAPARVIRRGTVSSSCTFPGLNPPQISQFYDGLKEHVKDMLINVSDAPTNFDKYVKLCISLDDRHHRRDAERKTKSSNVKNSNHNNNSNWRLPNGANAGSSPTAALPLGEPMQIDATKTRRGPLTQEERDDRRAKGLCAYCGGKHAISVCPNMNDSAKKRYALQKASPSGKA</sequence>
<reference evidence="2 3" key="1">
    <citation type="submission" date="2014-06" db="EMBL/GenBank/DDBJ databases">
        <title>Evolutionary Origins and Diversification of the Mycorrhizal Mutualists.</title>
        <authorList>
            <consortium name="DOE Joint Genome Institute"/>
            <consortium name="Mycorrhizal Genomics Consortium"/>
            <person name="Kohler A."/>
            <person name="Kuo A."/>
            <person name="Nagy L.G."/>
            <person name="Floudas D."/>
            <person name="Copeland A."/>
            <person name="Barry K.W."/>
            <person name="Cichocki N."/>
            <person name="Veneault-Fourrey C."/>
            <person name="LaButti K."/>
            <person name="Lindquist E.A."/>
            <person name="Lipzen A."/>
            <person name="Lundell T."/>
            <person name="Morin E."/>
            <person name="Murat C."/>
            <person name="Riley R."/>
            <person name="Ohm R."/>
            <person name="Sun H."/>
            <person name="Tunlid A."/>
            <person name="Henrissat B."/>
            <person name="Grigoriev I.V."/>
            <person name="Hibbett D.S."/>
            <person name="Martin F."/>
        </authorList>
    </citation>
    <scope>NUCLEOTIDE SEQUENCE [LARGE SCALE GENOMIC DNA]</scope>
    <source>
        <strain evidence="2 3">FD-325 SS-3</strain>
    </source>
</reference>
<dbReference type="OrthoDB" id="3066517at2759"/>
<feature type="compositionally biased region" description="Low complexity" evidence="1">
    <location>
        <begin position="113"/>
        <end position="126"/>
    </location>
</feature>
<organism evidence="2 3">
    <name type="scientific">Plicaturopsis crispa FD-325 SS-3</name>
    <dbReference type="NCBI Taxonomy" id="944288"/>
    <lineage>
        <taxon>Eukaryota</taxon>
        <taxon>Fungi</taxon>
        <taxon>Dikarya</taxon>
        <taxon>Basidiomycota</taxon>
        <taxon>Agaricomycotina</taxon>
        <taxon>Agaricomycetes</taxon>
        <taxon>Agaricomycetidae</taxon>
        <taxon>Amylocorticiales</taxon>
        <taxon>Amylocorticiaceae</taxon>
        <taxon>Plicatura</taxon>
        <taxon>Plicaturopsis crispa</taxon>
    </lineage>
</organism>
<gene>
    <name evidence="2" type="ORF">PLICRDRAFT_338308</name>
</gene>
<evidence type="ECO:0000313" key="2">
    <source>
        <dbReference type="EMBL" id="KII85282.1"/>
    </source>
</evidence>
<dbReference type="HOGENOM" id="CLU_1315875_0_0_1"/>
<feature type="region of interest" description="Disordered" evidence="1">
    <location>
        <begin position="103"/>
        <end position="167"/>
    </location>
</feature>
<name>A0A0C9SS47_PLICR</name>
<accession>A0A0C9SS47</accession>